<reference evidence="2" key="1">
    <citation type="submission" date="2020-05" db="EMBL/GenBank/DDBJ databases">
        <authorList>
            <person name="Chiriac C."/>
            <person name="Salcher M."/>
            <person name="Ghai R."/>
            <person name="Kavagutti S V."/>
        </authorList>
    </citation>
    <scope>NUCLEOTIDE SEQUENCE</scope>
</reference>
<dbReference type="EMBL" id="CAEZXK010000035">
    <property type="protein sequence ID" value="CAB4692343.1"/>
    <property type="molecule type" value="Genomic_DNA"/>
</dbReference>
<protein>
    <submittedName>
        <fullName evidence="2">Unannotated protein</fullName>
    </submittedName>
</protein>
<accession>A0A6J6P6L7</accession>
<feature type="transmembrane region" description="Helical" evidence="1">
    <location>
        <begin position="12"/>
        <end position="39"/>
    </location>
</feature>
<gene>
    <name evidence="2" type="ORF">UFOPK2370_01040</name>
</gene>
<proteinExistence type="predicted"/>
<sequence length="76" mass="7628">MMSEQSTSNTFSILAMVLGGLALLVLPIVFGPAAIILGVVAITKKEKLAPIGLTVGILGMVVGMFIGALVGMAALS</sequence>
<keyword evidence="1" id="KW-1133">Transmembrane helix</keyword>
<keyword evidence="1" id="KW-0812">Transmembrane</keyword>
<feature type="transmembrane region" description="Helical" evidence="1">
    <location>
        <begin position="51"/>
        <end position="75"/>
    </location>
</feature>
<keyword evidence="1" id="KW-0472">Membrane</keyword>
<name>A0A6J6P6L7_9ZZZZ</name>
<evidence type="ECO:0000313" key="2">
    <source>
        <dbReference type="EMBL" id="CAB4692343.1"/>
    </source>
</evidence>
<evidence type="ECO:0000256" key="1">
    <source>
        <dbReference type="SAM" id="Phobius"/>
    </source>
</evidence>
<dbReference type="AlphaFoldDB" id="A0A6J6P6L7"/>
<organism evidence="2">
    <name type="scientific">freshwater metagenome</name>
    <dbReference type="NCBI Taxonomy" id="449393"/>
    <lineage>
        <taxon>unclassified sequences</taxon>
        <taxon>metagenomes</taxon>
        <taxon>ecological metagenomes</taxon>
    </lineage>
</organism>